<evidence type="ECO:0000313" key="1">
    <source>
        <dbReference type="EMBL" id="OMQ18215.1"/>
    </source>
</evidence>
<name>A0A1S8CD51_9GAMM</name>
<organism evidence="1 2">
    <name type="scientific">Serratia oryzae</name>
    <dbReference type="NCBI Taxonomy" id="2034155"/>
    <lineage>
        <taxon>Bacteria</taxon>
        <taxon>Pseudomonadati</taxon>
        <taxon>Pseudomonadota</taxon>
        <taxon>Gammaproteobacteria</taxon>
        <taxon>Enterobacterales</taxon>
        <taxon>Yersiniaceae</taxon>
        <taxon>Serratia</taxon>
    </lineage>
</organism>
<protein>
    <recommendedName>
        <fullName evidence="3">Glycine zipper family protein</fullName>
    </recommendedName>
</protein>
<dbReference type="STRING" id="2034155.BMI79_21985"/>
<sequence>MSEHIVFTNEKDDSHHDVVGPQMPAKVHVFLIVDEIGKDGFLVRKSYSDINDPYLKAKNLSGEAVLREVYPEKYNLYPKDPLSTKIIAQHVMGDNITSFISTSSIMPDGSPRFQGKVIYIDIDKAKKHGAKLISTDEIIAALDEYKKTYPHLTKRIDKIAGYVSDVDKEVLIQGKKVPAKAIFTENTLSLTQNIVKIGRVVKVVGIVFTAYDLEKATSKSIEVKSAKPITAEVIRQAGGWGGAVAGAKAGTVLGALCGVETGPGAVITGAIGGVIGGVAGYYGADWVADQIDEN</sequence>
<comment type="caution">
    <text evidence="1">The sequence shown here is derived from an EMBL/GenBank/DDBJ whole genome shotgun (WGS) entry which is preliminary data.</text>
</comment>
<dbReference type="PANTHER" id="PTHR21525">
    <property type="entry name" value="MOTILE SPERM PROTEIN"/>
    <property type="match status" value="1"/>
</dbReference>
<evidence type="ECO:0000313" key="2">
    <source>
        <dbReference type="Proteomes" id="UP000216021"/>
    </source>
</evidence>
<dbReference type="RefSeq" id="WP_076944394.1">
    <property type="nucleotide sequence ID" value="NZ_MOXD01000030.1"/>
</dbReference>
<accession>A0A1S8CD51</accession>
<reference evidence="1 2" key="1">
    <citation type="submission" date="2016-11" db="EMBL/GenBank/DDBJ databases">
        <title>Rahnella oryzae sp. nov., isolated from rice root.</title>
        <authorList>
            <person name="Zhang X.-X."/>
            <person name="Zhang J."/>
        </authorList>
    </citation>
    <scope>NUCLEOTIDE SEQUENCE [LARGE SCALE GENOMIC DNA]</scope>
    <source>
        <strain evidence="1 2">J11-6</strain>
    </source>
</reference>
<dbReference type="PANTHER" id="PTHR21525:SF9">
    <property type="entry name" value="CHANNEL_COLICIN DOMAIN-CONTAINING PROTEIN"/>
    <property type="match status" value="1"/>
</dbReference>
<dbReference type="AlphaFoldDB" id="A0A1S8CD51"/>
<gene>
    <name evidence="1" type="ORF">BMI79_21985</name>
</gene>
<dbReference type="EMBL" id="MOXD01000030">
    <property type="protein sequence ID" value="OMQ18215.1"/>
    <property type="molecule type" value="Genomic_DNA"/>
</dbReference>
<evidence type="ECO:0008006" key="3">
    <source>
        <dbReference type="Google" id="ProtNLM"/>
    </source>
</evidence>
<dbReference type="Proteomes" id="UP000216021">
    <property type="component" value="Unassembled WGS sequence"/>
</dbReference>
<proteinExistence type="predicted"/>
<keyword evidence="2" id="KW-1185">Reference proteome</keyword>